<proteinExistence type="predicted"/>
<sequence>MKNLQQLLFIVSLFFGMNAVAQDSTGLTGTPLKIAEYTSENSPYLTKEWYRGLVRDKAGKPYDGVLLNYDLVKDEIIYKNDSSAFILGPEITEFNIPTGTALYTFKRGYPATVGLTDQSFYQVLYDGNTKLLKHYKKSQSSTPDESLYILKGDKLTPIQLKDRNSFLKVLSDEKNKMNYVIKEENLDFDGADDVAKLLAEYDAYKAGRGGN</sequence>
<feature type="chain" id="PRO_5011674329" evidence="1">
    <location>
        <begin position="22"/>
        <end position="211"/>
    </location>
</feature>
<gene>
    <name evidence="2" type="ORF">SAMN04487995_3611</name>
</gene>
<protein>
    <submittedName>
        <fullName evidence="2">Uncharacterized protein</fullName>
    </submittedName>
</protein>
<keyword evidence="3" id="KW-1185">Reference proteome</keyword>
<keyword evidence="1" id="KW-0732">Signal</keyword>
<feature type="signal peptide" evidence="1">
    <location>
        <begin position="1"/>
        <end position="21"/>
    </location>
</feature>
<evidence type="ECO:0000313" key="2">
    <source>
        <dbReference type="EMBL" id="SEJ17467.1"/>
    </source>
</evidence>
<organism evidence="2 3">
    <name type="scientific">Dyadobacter koreensis</name>
    <dbReference type="NCBI Taxonomy" id="408657"/>
    <lineage>
        <taxon>Bacteria</taxon>
        <taxon>Pseudomonadati</taxon>
        <taxon>Bacteroidota</taxon>
        <taxon>Cytophagia</taxon>
        <taxon>Cytophagales</taxon>
        <taxon>Spirosomataceae</taxon>
        <taxon>Dyadobacter</taxon>
    </lineage>
</organism>
<evidence type="ECO:0000256" key="1">
    <source>
        <dbReference type="SAM" id="SignalP"/>
    </source>
</evidence>
<reference evidence="2 3" key="1">
    <citation type="submission" date="2016-10" db="EMBL/GenBank/DDBJ databases">
        <authorList>
            <person name="de Groot N.N."/>
        </authorList>
    </citation>
    <scope>NUCLEOTIDE SEQUENCE [LARGE SCALE GENOMIC DNA]</scope>
    <source>
        <strain evidence="2 3">DSM 19938</strain>
    </source>
</reference>
<dbReference type="OrthoDB" id="680837at2"/>
<accession>A0A1H6WT71</accession>
<name>A0A1H6WT71_9BACT</name>
<dbReference type="STRING" id="408657.SAMN04487995_3611"/>
<dbReference type="AlphaFoldDB" id="A0A1H6WT71"/>
<evidence type="ECO:0000313" key="3">
    <source>
        <dbReference type="Proteomes" id="UP000199532"/>
    </source>
</evidence>
<dbReference type="RefSeq" id="WP_090337512.1">
    <property type="nucleotide sequence ID" value="NZ_FNXY01000005.1"/>
</dbReference>
<dbReference type="EMBL" id="FNXY01000005">
    <property type="protein sequence ID" value="SEJ17467.1"/>
    <property type="molecule type" value="Genomic_DNA"/>
</dbReference>
<dbReference type="Proteomes" id="UP000199532">
    <property type="component" value="Unassembled WGS sequence"/>
</dbReference>